<evidence type="ECO:0000313" key="2">
    <source>
        <dbReference type="Proteomes" id="UP001229421"/>
    </source>
</evidence>
<accession>A0AAD8JS35</accession>
<dbReference type="EMBL" id="JAUHHV010000010">
    <property type="protein sequence ID" value="KAK1409597.1"/>
    <property type="molecule type" value="Genomic_DNA"/>
</dbReference>
<evidence type="ECO:0000313" key="1">
    <source>
        <dbReference type="EMBL" id="KAK1409597.1"/>
    </source>
</evidence>
<dbReference type="AlphaFoldDB" id="A0AAD8JS35"/>
<protein>
    <submittedName>
        <fullName evidence="1">Uncharacterized protein</fullName>
    </submittedName>
</protein>
<proteinExistence type="predicted"/>
<comment type="caution">
    <text evidence="1">The sequence shown here is derived from an EMBL/GenBank/DDBJ whole genome shotgun (WGS) entry which is preliminary data.</text>
</comment>
<gene>
    <name evidence="1" type="ORF">QVD17_36124</name>
</gene>
<reference evidence="1" key="1">
    <citation type="journal article" date="2023" name="bioRxiv">
        <title>Improved chromosome-level genome assembly for marigold (Tagetes erecta).</title>
        <authorList>
            <person name="Jiang F."/>
            <person name="Yuan L."/>
            <person name="Wang S."/>
            <person name="Wang H."/>
            <person name="Xu D."/>
            <person name="Wang A."/>
            <person name="Fan W."/>
        </authorList>
    </citation>
    <scope>NUCLEOTIDE SEQUENCE</scope>
    <source>
        <strain evidence="1">WSJ</strain>
        <tissue evidence="1">Leaf</tissue>
    </source>
</reference>
<dbReference type="Proteomes" id="UP001229421">
    <property type="component" value="Unassembled WGS sequence"/>
</dbReference>
<name>A0AAD8JS35_TARER</name>
<organism evidence="1 2">
    <name type="scientific">Tagetes erecta</name>
    <name type="common">African marigold</name>
    <dbReference type="NCBI Taxonomy" id="13708"/>
    <lineage>
        <taxon>Eukaryota</taxon>
        <taxon>Viridiplantae</taxon>
        <taxon>Streptophyta</taxon>
        <taxon>Embryophyta</taxon>
        <taxon>Tracheophyta</taxon>
        <taxon>Spermatophyta</taxon>
        <taxon>Magnoliopsida</taxon>
        <taxon>eudicotyledons</taxon>
        <taxon>Gunneridae</taxon>
        <taxon>Pentapetalae</taxon>
        <taxon>asterids</taxon>
        <taxon>campanulids</taxon>
        <taxon>Asterales</taxon>
        <taxon>Asteraceae</taxon>
        <taxon>Asteroideae</taxon>
        <taxon>Heliantheae alliance</taxon>
        <taxon>Tageteae</taxon>
        <taxon>Tagetes</taxon>
    </lineage>
</organism>
<keyword evidence="2" id="KW-1185">Reference proteome</keyword>
<sequence length="76" mass="8586">MGGLKQGGGDLVECFEMKLLYDFLCIHQSIFWFPVFHVPVYLLIDETLKCNGSSKNTRYGLFTQEMFLGSAATDNV</sequence>